<feature type="chain" id="PRO_5036140218" description="Secreted protein" evidence="2">
    <location>
        <begin position="30"/>
        <end position="69"/>
    </location>
</feature>
<feature type="signal peptide" evidence="2">
    <location>
        <begin position="1"/>
        <end position="29"/>
    </location>
</feature>
<proteinExistence type="predicted"/>
<keyword evidence="2" id="KW-0732">Signal</keyword>
<evidence type="ECO:0000256" key="1">
    <source>
        <dbReference type="SAM" id="MobiDB-lite"/>
    </source>
</evidence>
<sequence length="69" mass="7386">MSISPCKVVTWRAPLCLVIPLTCPPLAREATPPPPWQEWCLGASSPATRTATPNTPPTTRLGDSATLPY</sequence>
<reference evidence="4 5" key="1">
    <citation type="submission" date="2019-04" db="EMBL/GenBank/DDBJ databases">
        <authorList>
            <person name="Alioto T."/>
            <person name="Alioto T."/>
        </authorList>
    </citation>
    <scope>NUCLEOTIDE SEQUENCE [LARGE SCALE GENOMIC DNA]</scope>
</reference>
<evidence type="ECO:0000256" key="2">
    <source>
        <dbReference type="SAM" id="SignalP"/>
    </source>
</evidence>
<evidence type="ECO:0000313" key="3">
    <source>
        <dbReference type="EMBL" id="KAF7482185.1"/>
    </source>
</evidence>
<evidence type="ECO:0008006" key="6">
    <source>
        <dbReference type="Google" id="ProtNLM"/>
    </source>
</evidence>
<feature type="region of interest" description="Disordered" evidence="1">
    <location>
        <begin position="42"/>
        <end position="69"/>
    </location>
</feature>
<dbReference type="AlphaFoldDB" id="A0A5E4B835"/>
<dbReference type="EMBL" id="CABDUW010000328">
    <property type="protein sequence ID" value="VTJ65877.1"/>
    <property type="molecule type" value="Genomic_DNA"/>
</dbReference>
<accession>A0A5E4B835</accession>
<protein>
    <recommendedName>
        <fullName evidence="6">Secreted protein</fullName>
    </recommendedName>
</protein>
<evidence type="ECO:0000313" key="5">
    <source>
        <dbReference type="Proteomes" id="UP000335636"/>
    </source>
</evidence>
<dbReference type="Proteomes" id="UP000335636">
    <property type="component" value="Unassembled WGS sequence"/>
</dbReference>
<evidence type="ECO:0000313" key="4">
    <source>
        <dbReference type="EMBL" id="VTJ65877.1"/>
    </source>
</evidence>
<dbReference type="EMBL" id="WJEC01000646">
    <property type="protein sequence ID" value="KAF7482185.1"/>
    <property type="molecule type" value="Genomic_DNA"/>
</dbReference>
<dbReference type="Proteomes" id="UP000662637">
    <property type="component" value="Unassembled WGS sequence"/>
</dbReference>
<name>A0A5E4B835_MARMO</name>
<feature type="compositionally biased region" description="Low complexity" evidence="1">
    <location>
        <begin position="46"/>
        <end position="60"/>
    </location>
</feature>
<gene>
    <name evidence="3" type="ORF">GHT09_006611</name>
    <name evidence="4" type="ORF">MONAX_5E009734</name>
</gene>
<reference evidence="3" key="2">
    <citation type="submission" date="2020-08" db="EMBL/GenBank/DDBJ databases">
        <authorList>
            <person name="Shumante A."/>
            <person name="Zimin A.V."/>
            <person name="Puiu D."/>
            <person name="Salzberg S.L."/>
        </authorList>
    </citation>
    <scope>NUCLEOTIDE SEQUENCE</scope>
    <source>
        <strain evidence="3">WC2-LM</strain>
        <tissue evidence="3">Liver</tissue>
    </source>
</reference>
<keyword evidence="5" id="KW-1185">Reference proteome</keyword>
<organism evidence="4 5">
    <name type="scientific">Marmota monax</name>
    <name type="common">Woodchuck</name>
    <dbReference type="NCBI Taxonomy" id="9995"/>
    <lineage>
        <taxon>Eukaryota</taxon>
        <taxon>Metazoa</taxon>
        <taxon>Chordata</taxon>
        <taxon>Craniata</taxon>
        <taxon>Vertebrata</taxon>
        <taxon>Euteleostomi</taxon>
        <taxon>Mammalia</taxon>
        <taxon>Eutheria</taxon>
        <taxon>Euarchontoglires</taxon>
        <taxon>Glires</taxon>
        <taxon>Rodentia</taxon>
        <taxon>Sciuromorpha</taxon>
        <taxon>Sciuridae</taxon>
        <taxon>Xerinae</taxon>
        <taxon>Marmotini</taxon>
        <taxon>Marmota</taxon>
    </lineage>
</organism>